<accession>A0A8K0UEK8</accession>
<dbReference type="OrthoDB" id="3029335at2759"/>
<protein>
    <submittedName>
        <fullName evidence="1">Uncharacterized protein</fullName>
    </submittedName>
</protein>
<keyword evidence="2" id="KW-1185">Reference proteome</keyword>
<sequence length="314" mass="35278">MPSQQRDSRILNLEGLLTAIKDDAEGLSISDTAKSGTTVGLGTLSGRALAAFGGIALRGVENVNIRLRLRSIASQMKQHEDGNIPMPVVADLLELQRVGLYSDAVRNKAWVLIVELLYAGQWSKISDVVFQWPVVELQLFLRELAAYKITGWTLMPRPDIPTSHRAAKLNDAFCNIILEILKAEPFVVHDIINLRDMLWLQGSNIQDVNLGRATLTESFSVYFDRLTPPEQDVHNTDPELYTVMLQYLATGRVEYTRLVVEYIIDRLRSILSQATFNIPIDTARRDPQSIVTLLDFVYHFSARSRHGISSMKAT</sequence>
<dbReference type="AlphaFoldDB" id="A0A8K0UEK8"/>
<comment type="caution">
    <text evidence="1">The sequence shown here is derived from an EMBL/GenBank/DDBJ whole genome shotgun (WGS) entry which is preliminary data.</text>
</comment>
<evidence type="ECO:0000313" key="1">
    <source>
        <dbReference type="EMBL" id="KAH8078402.1"/>
    </source>
</evidence>
<evidence type="ECO:0000313" key="2">
    <source>
        <dbReference type="Proteomes" id="UP000813824"/>
    </source>
</evidence>
<name>A0A8K0UEK8_9AGAR</name>
<dbReference type="EMBL" id="JAEVFJ010000059">
    <property type="protein sequence ID" value="KAH8078402.1"/>
    <property type="molecule type" value="Genomic_DNA"/>
</dbReference>
<dbReference type="Proteomes" id="UP000813824">
    <property type="component" value="Unassembled WGS sequence"/>
</dbReference>
<reference evidence="1" key="1">
    <citation type="journal article" date="2021" name="New Phytol.">
        <title>Evolutionary innovations through gain and loss of genes in the ectomycorrhizal Boletales.</title>
        <authorList>
            <person name="Wu G."/>
            <person name="Miyauchi S."/>
            <person name="Morin E."/>
            <person name="Kuo A."/>
            <person name="Drula E."/>
            <person name="Varga T."/>
            <person name="Kohler A."/>
            <person name="Feng B."/>
            <person name="Cao Y."/>
            <person name="Lipzen A."/>
            <person name="Daum C."/>
            <person name="Hundley H."/>
            <person name="Pangilinan J."/>
            <person name="Johnson J."/>
            <person name="Barry K."/>
            <person name="LaButti K."/>
            <person name="Ng V."/>
            <person name="Ahrendt S."/>
            <person name="Min B."/>
            <person name="Choi I.G."/>
            <person name="Park H."/>
            <person name="Plett J.M."/>
            <person name="Magnuson J."/>
            <person name="Spatafora J.W."/>
            <person name="Nagy L.G."/>
            <person name="Henrissat B."/>
            <person name="Grigoriev I.V."/>
            <person name="Yang Z.L."/>
            <person name="Xu J."/>
            <person name="Martin F.M."/>
        </authorList>
    </citation>
    <scope>NUCLEOTIDE SEQUENCE</scope>
    <source>
        <strain evidence="1">KKN 215</strain>
    </source>
</reference>
<organism evidence="1 2">
    <name type="scientific">Cristinia sonorae</name>
    <dbReference type="NCBI Taxonomy" id="1940300"/>
    <lineage>
        <taxon>Eukaryota</taxon>
        <taxon>Fungi</taxon>
        <taxon>Dikarya</taxon>
        <taxon>Basidiomycota</taxon>
        <taxon>Agaricomycotina</taxon>
        <taxon>Agaricomycetes</taxon>
        <taxon>Agaricomycetidae</taxon>
        <taxon>Agaricales</taxon>
        <taxon>Pleurotineae</taxon>
        <taxon>Stephanosporaceae</taxon>
        <taxon>Cristinia</taxon>
    </lineage>
</organism>
<gene>
    <name evidence="1" type="ORF">BXZ70DRAFT_1012747</name>
</gene>
<proteinExistence type="predicted"/>